<comment type="caution">
    <text evidence="1">The sequence shown here is derived from an EMBL/GenBank/DDBJ whole genome shotgun (WGS) entry which is preliminary data.</text>
</comment>
<evidence type="ECO:0000313" key="1">
    <source>
        <dbReference type="EMBL" id="MBB4348165.1"/>
    </source>
</evidence>
<dbReference type="Proteomes" id="UP000520770">
    <property type="component" value="Unassembled WGS sequence"/>
</dbReference>
<name>A0A7W6S836_9HYPH</name>
<dbReference type="EMBL" id="JACIGY010000002">
    <property type="protein sequence ID" value="MBB4411402.1"/>
    <property type="molecule type" value="Genomic_DNA"/>
</dbReference>
<organism evidence="1 4">
    <name type="scientific">Aliirhizobium cellulosilyticum</name>
    <dbReference type="NCBI Taxonomy" id="393664"/>
    <lineage>
        <taxon>Bacteria</taxon>
        <taxon>Pseudomonadati</taxon>
        <taxon>Pseudomonadota</taxon>
        <taxon>Alphaproteobacteria</taxon>
        <taxon>Hyphomicrobiales</taxon>
        <taxon>Rhizobiaceae</taxon>
        <taxon>Aliirhizobium</taxon>
    </lineage>
</organism>
<evidence type="ECO:0000313" key="5">
    <source>
        <dbReference type="Proteomes" id="UP000524535"/>
    </source>
</evidence>
<dbReference type="RefSeq" id="WP_183822613.1">
    <property type="nucleotide sequence ID" value="NZ_JACIGW010000002.1"/>
</dbReference>
<dbReference type="AlphaFoldDB" id="A0A7W6S836"/>
<evidence type="ECO:0000313" key="3">
    <source>
        <dbReference type="EMBL" id="MBB4446091.1"/>
    </source>
</evidence>
<accession>A0A7W6S836</accession>
<proteinExistence type="predicted"/>
<reference evidence="4 5" key="1">
    <citation type="submission" date="2020-08" db="EMBL/GenBank/DDBJ databases">
        <title>Genomic Encyclopedia of Type Strains, Phase IV (KMG-V): Genome sequencing to study the core and pangenomes of soil and plant-associated prokaryotes.</title>
        <authorList>
            <person name="Whitman W."/>
        </authorList>
    </citation>
    <scope>NUCLEOTIDE SEQUENCE [LARGE SCALE GENOMIC DNA]</scope>
    <source>
        <strain evidence="2 5">SEMIA 444</strain>
        <strain evidence="1 4">SEMIA 448</strain>
        <strain evidence="3 6">SEMIA 452</strain>
    </source>
</reference>
<gene>
    <name evidence="2" type="ORF">GGE31_001907</name>
    <name evidence="1" type="ORF">GGE33_001907</name>
    <name evidence="3" type="ORF">GGE35_001907</name>
</gene>
<evidence type="ECO:0000313" key="4">
    <source>
        <dbReference type="Proteomes" id="UP000520770"/>
    </source>
</evidence>
<evidence type="ECO:0000313" key="6">
    <source>
        <dbReference type="Proteomes" id="UP000576087"/>
    </source>
</evidence>
<evidence type="ECO:0000313" key="2">
    <source>
        <dbReference type="EMBL" id="MBB4411402.1"/>
    </source>
</evidence>
<dbReference type="EMBL" id="JACIGW010000002">
    <property type="protein sequence ID" value="MBB4348165.1"/>
    <property type="molecule type" value="Genomic_DNA"/>
</dbReference>
<dbReference type="EMBL" id="JACIHM010000002">
    <property type="protein sequence ID" value="MBB4446091.1"/>
    <property type="molecule type" value="Genomic_DNA"/>
</dbReference>
<sequence>MAATTATFIGAGIHDRVSQGVIRSFEGIGQKRLSENGWWMQGKANCSSYHCRA</sequence>
<keyword evidence="5" id="KW-1185">Reference proteome</keyword>
<dbReference type="Proteomes" id="UP000576087">
    <property type="component" value="Unassembled WGS sequence"/>
</dbReference>
<dbReference type="Proteomes" id="UP000524535">
    <property type="component" value="Unassembled WGS sequence"/>
</dbReference>
<protein>
    <submittedName>
        <fullName evidence="1">Uncharacterized protein</fullName>
    </submittedName>
</protein>